<dbReference type="InterPro" id="IPR013656">
    <property type="entry name" value="PAS_4"/>
</dbReference>
<evidence type="ECO:0000259" key="7">
    <source>
        <dbReference type="PROSITE" id="PS50885"/>
    </source>
</evidence>
<reference evidence="8" key="1">
    <citation type="submission" date="2021-07" db="EMBL/GenBank/DDBJ databases">
        <title>Pseudohoeflea marina sp. nov. a polyhydroxyalcanoate-producing bacterium.</title>
        <authorList>
            <person name="Zheng W."/>
            <person name="Yu S."/>
            <person name="Huang Y."/>
        </authorList>
    </citation>
    <scope>NUCLEOTIDE SEQUENCE</scope>
    <source>
        <strain evidence="8">DP4N28-3</strain>
    </source>
</reference>
<gene>
    <name evidence="8" type="ORF">KY465_02235</name>
</gene>
<protein>
    <submittedName>
        <fullName evidence="8">PAS domain S-box protein</fullName>
    </submittedName>
</protein>
<dbReference type="PANTHER" id="PTHR43531">
    <property type="entry name" value="PROTEIN ICFG"/>
    <property type="match status" value="1"/>
</dbReference>
<feature type="domain" description="PAS" evidence="5">
    <location>
        <begin position="122"/>
        <end position="152"/>
    </location>
</feature>
<dbReference type="CDD" id="cd00130">
    <property type="entry name" value="PAS"/>
    <property type="match status" value="2"/>
</dbReference>
<keyword evidence="9" id="KW-1185">Reference proteome</keyword>
<dbReference type="PROSITE" id="PS50112">
    <property type="entry name" value="PAS"/>
    <property type="match status" value="2"/>
</dbReference>
<evidence type="ECO:0000256" key="3">
    <source>
        <dbReference type="PROSITE-ProRule" id="PRU00284"/>
    </source>
</evidence>
<dbReference type="InterPro" id="IPR013655">
    <property type="entry name" value="PAS_fold_3"/>
</dbReference>
<dbReference type="EMBL" id="JAHWQX010000001">
    <property type="protein sequence ID" value="MBW3096092.1"/>
    <property type="molecule type" value="Genomic_DNA"/>
</dbReference>
<dbReference type="PROSITE" id="PS50111">
    <property type="entry name" value="CHEMOTAXIS_TRANSDUC_2"/>
    <property type="match status" value="1"/>
</dbReference>
<dbReference type="NCBIfam" id="TIGR00229">
    <property type="entry name" value="sensory_box"/>
    <property type="match status" value="2"/>
</dbReference>
<feature type="domain" description="PAC" evidence="6">
    <location>
        <begin position="181"/>
        <end position="233"/>
    </location>
</feature>
<evidence type="ECO:0000313" key="9">
    <source>
        <dbReference type="Proteomes" id="UP001430804"/>
    </source>
</evidence>
<dbReference type="Pfam" id="PF00015">
    <property type="entry name" value="MCPsignal"/>
    <property type="match status" value="1"/>
</dbReference>
<dbReference type="InterPro" id="IPR003660">
    <property type="entry name" value="HAMP_dom"/>
</dbReference>
<keyword evidence="1" id="KW-0145">Chemotaxis</keyword>
<dbReference type="InterPro" id="IPR004089">
    <property type="entry name" value="MCPsignal_dom"/>
</dbReference>
<keyword evidence="3" id="KW-0807">Transducer</keyword>
<comment type="caution">
    <text evidence="8">The sequence shown here is derived from an EMBL/GenBank/DDBJ whole genome shotgun (WGS) entry which is preliminary data.</text>
</comment>
<feature type="domain" description="HAMP" evidence="7">
    <location>
        <begin position="222"/>
        <end position="274"/>
    </location>
</feature>
<comment type="similarity">
    <text evidence="2">Belongs to the methyl-accepting chemotaxis (MCP) protein family.</text>
</comment>
<dbReference type="SMART" id="SM00283">
    <property type="entry name" value="MA"/>
    <property type="match status" value="1"/>
</dbReference>
<evidence type="ECO:0000313" key="8">
    <source>
        <dbReference type="EMBL" id="MBW3096092.1"/>
    </source>
</evidence>
<feature type="domain" description="Methyl-accepting transducer" evidence="4">
    <location>
        <begin position="279"/>
        <end position="508"/>
    </location>
</feature>
<proteinExistence type="inferred from homology"/>
<name>A0ABS6WJG6_9HYPH</name>
<dbReference type="Pfam" id="PF08448">
    <property type="entry name" value="PAS_4"/>
    <property type="match status" value="1"/>
</dbReference>
<evidence type="ECO:0000259" key="5">
    <source>
        <dbReference type="PROSITE" id="PS50112"/>
    </source>
</evidence>
<dbReference type="InterPro" id="IPR051310">
    <property type="entry name" value="MCP_chemotaxis"/>
</dbReference>
<evidence type="ECO:0000259" key="4">
    <source>
        <dbReference type="PROSITE" id="PS50111"/>
    </source>
</evidence>
<dbReference type="InterPro" id="IPR001610">
    <property type="entry name" value="PAC"/>
</dbReference>
<dbReference type="RefSeq" id="WP_219157986.1">
    <property type="nucleotide sequence ID" value="NZ_JAHWQX010000001.1"/>
</dbReference>
<evidence type="ECO:0000256" key="2">
    <source>
        <dbReference type="ARBA" id="ARBA00029447"/>
    </source>
</evidence>
<dbReference type="Pfam" id="PF08447">
    <property type="entry name" value="PAS_3"/>
    <property type="match status" value="1"/>
</dbReference>
<dbReference type="PANTHER" id="PTHR43531:SF11">
    <property type="entry name" value="METHYL-ACCEPTING CHEMOTAXIS PROTEIN 3"/>
    <property type="match status" value="1"/>
</dbReference>
<dbReference type="SMART" id="SM00086">
    <property type="entry name" value="PAC"/>
    <property type="match status" value="2"/>
</dbReference>
<dbReference type="PROSITE" id="PS50885">
    <property type="entry name" value="HAMP"/>
    <property type="match status" value="1"/>
</dbReference>
<accession>A0ABS6WJG6</accession>
<evidence type="ECO:0000256" key="1">
    <source>
        <dbReference type="ARBA" id="ARBA00022500"/>
    </source>
</evidence>
<feature type="domain" description="PAS" evidence="5">
    <location>
        <begin position="1"/>
        <end position="31"/>
    </location>
</feature>
<organism evidence="8 9">
    <name type="scientific">Pseudohoeflea coraliihabitans</name>
    <dbReference type="NCBI Taxonomy" id="2860393"/>
    <lineage>
        <taxon>Bacteria</taxon>
        <taxon>Pseudomonadati</taxon>
        <taxon>Pseudomonadota</taxon>
        <taxon>Alphaproteobacteria</taxon>
        <taxon>Hyphomicrobiales</taxon>
        <taxon>Rhizobiaceae</taxon>
        <taxon>Pseudohoeflea</taxon>
    </lineage>
</organism>
<dbReference type="InterPro" id="IPR000700">
    <property type="entry name" value="PAS-assoc_C"/>
</dbReference>
<evidence type="ECO:0000259" key="6">
    <source>
        <dbReference type="PROSITE" id="PS50113"/>
    </source>
</evidence>
<dbReference type="Proteomes" id="UP001430804">
    <property type="component" value="Unassembled WGS sequence"/>
</dbReference>
<dbReference type="PROSITE" id="PS50113">
    <property type="entry name" value="PAC"/>
    <property type="match status" value="1"/>
</dbReference>
<sequence>MIEFDLDGTILDANENFCQAVGYELSEIKGKHHRIFVDREMSESPSYREFWAKLSAGKFDRGAYRRIAKNGAPIWIEASYNPVLKGGKPVRILKIATDITDKHNKAVADSSRREAVSRSQAVIEFDGTGRILSANENFLATVGYTAEEVIGRHHRMFCDAAYTQSEDYARFWERLNEGEFIADEFRRFGKGGREVWIQASYNPILDADGKVVSIMKIATDVTARMEAIDQIGEGLTRLADGDLRTDLDKPFVPTMEKLRADFNKAIGRLRSALGEIGDGAVQIKARAAEVEGAGRDMAARSEAQAASVEQTAAAIEQITTAIDHASRRAADAKRMVTATQEDASRSRDVVGKAMSAMDRIKTSSSDISSIIGVIDGIAFQTNLLALNAGVEAARAGEAGKGFAVVAQEVRELAQRCADAAGQVKQLITTSGDNVQAGVSMVGELGEVLTRIATEIGEINTNVSAIADGADEQAAGVREINGAVNAIDSDTQRNASLADTSQRLSEELASDANQLFKLLANFHLTGAASTNQEILKLRDLRSAA</sequence>
<dbReference type="InterPro" id="IPR000014">
    <property type="entry name" value="PAS"/>
</dbReference>